<dbReference type="Proteomes" id="UP000077202">
    <property type="component" value="Unassembled WGS sequence"/>
</dbReference>
<sequence>MRVQELLGGQRDSLHRRHGRLRRTQEGLRAKEDGMRHRPVCQQQTAPSKHIQLEESAKDEGQKEETRVPSAVDVFGDAPLAIADRAGEAGLPEARSPTALEMLVGCGAAVAAEEAVRPSSRESPRISVATEILDSEDESSSEGQEVESVQGTPTGVLCEQVVLLLRYLNRKAAKYADPCHRRSYVELVRNRTRIKVATNPKLISLDRKYRELEEKNDALQGHLALSRKVHKAVLQLRNDATTEAQHEFQKQRAKIEAELHLERVQNSTLAEELVRQTRLLEQCQIARKANEELLRRLKSQCDKLRA</sequence>
<protein>
    <submittedName>
        <fullName evidence="2">Uncharacterized protein</fullName>
    </submittedName>
</protein>
<accession>A0A176VI79</accession>
<feature type="compositionally biased region" description="Basic and acidic residues" evidence="1">
    <location>
        <begin position="23"/>
        <end position="36"/>
    </location>
</feature>
<gene>
    <name evidence="2" type="ORF">AXG93_3248s1000</name>
</gene>
<evidence type="ECO:0000256" key="1">
    <source>
        <dbReference type="SAM" id="MobiDB-lite"/>
    </source>
</evidence>
<evidence type="ECO:0000313" key="3">
    <source>
        <dbReference type="Proteomes" id="UP000077202"/>
    </source>
</evidence>
<dbReference type="AlphaFoldDB" id="A0A176VI79"/>
<name>A0A176VI79_MARPO</name>
<reference evidence="2" key="1">
    <citation type="submission" date="2016-03" db="EMBL/GenBank/DDBJ databases">
        <title>Mechanisms controlling the formation of the plant cell surface in tip-growing cells are functionally conserved among land plants.</title>
        <authorList>
            <person name="Honkanen S."/>
            <person name="Jones V.A."/>
            <person name="Morieri G."/>
            <person name="Champion C."/>
            <person name="Hetherington A.J."/>
            <person name="Kelly S."/>
            <person name="Saint-Marcoux D."/>
            <person name="Proust H."/>
            <person name="Prescott H."/>
            <person name="Dolan L."/>
        </authorList>
    </citation>
    <scope>NUCLEOTIDE SEQUENCE [LARGE SCALE GENOMIC DNA]</scope>
    <source>
        <tissue evidence="2">Whole gametophyte</tissue>
    </source>
</reference>
<dbReference type="EMBL" id="LVLJ01003809">
    <property type="protein sequence ID" value="OAE19635.1"/>
    <property type="molecule type" value="Genomic_DNA"/>
</dbReference>
<proteinExistence type="predicted"/>
<evidence type="ECO:0000313" key="2">
    <source>
        <dbReference type="EMBL" id="OAE19635.1"/>
    </source>
</evidence>
<keyword evidence="3" id="KW-1185">Reference proteome</keyword>
<feature type="compositionally biased region" description="Basic and acidic residues" evidence="1">
    <location>
        <begin position="51"/>
        <end position="67"/>
    </location>
</feature>
<feature type="region of interest" description="Disordered" evidence="1">
    <location>
        <begin position="1"/>
        <end position="69"/>
    </location>
</feature>
<comment type="caution">
    <text evidence="2">The sequence shown here is derived from an EMBL/GenBank/DDBJ whole genome shotgun (WGS) entry which is preliminary data.</text>
</comment>
<organism evidence="2 3">
    <name type="scientific">Marchantia polymorpha subsp. ruderalis</name>
    <dbReference type="NCBI Taxonomy" id="1480154"/>
    <lineage>
        <taxon>Eukaryota</taxon>
        <taxon>Viridiplantae</taxon>
        <taxon>Streptophyta</taxon>
        <taxon>Embryophyta</taxon>
        <taxon>Marchantiophyta</taxon>
        <taxon>Marchantiopsida</taxon>
        <taxon>Marchantiidae</taxon>
        <taxon>Marchantiales</taxon>
        <taxon>Marchantiaceae</taxon>
        <taxon>Marchantia</taxon>
    </lineage>
</organism>